<keyword evidence="4 6" id="KW-1133">Transmembrane helix</keyword>
<feature type="transmembrane region" description="Helical" evidence="6">
    <location>
        <begin position="233"/>
        <end position="251"/>
    </location>
</feature>
<dbReference type="RefSeq" id="WP_035391077.1">
    <property type="nucleotide sequence ID" value="NZ_JQKF01000037.1"/>
</dbReference>
<feature type="transmembrane region" description="Helical" evidence="6">
    <location>
        <begin position="44"/>
        <end position="67"/>
    </location>
</feature>
<keyword evidence="3 6" id="KW-0812">Transmembrane</keyword>
<gene>
    <name evidence="7" type="ORF">FEAC_25110</name>
</gene>
<keyword evidence="5 6" id="KW-0472">Membrane</keyword>
<dbReference type="OrthoDB" id="9781030at2"/>
<sequence>MKVSVVKLRVVVSRHLGGDSTVDVVEEIAKTTGRNRLTLTAAGLAFHGFLAIFPALIAAVGLARLVGLTPAELAALVHELAVVLPHSVATILVDALRSNGSRRADLIAVVAGLAVAGWSSIEAISALQQALDVAFAVAKPHGFLLRRLRAVPLLAVTIVLAGTAVALLVFGTSIERSVAGLLPTSLHDVVVVVTWIIRIVGSLLAIILLLSLHYGAAEGRSWRDWRSLSPGSTIATVGWILASLGYSLYLTHSAGESATYGPLAGVAVLLLWLYLTFIMVLIGAEVDHAIVSQHQSRTNQEPPA</sequence>
<feature type="transmembrane region" description="Helical" evidence="6">
    <location>
        <begin position="190"/>
        <end position="212"/>
    </location>
</feature>
<feature type="transmembrane region" description="Helical" evidence="6">
    <location>
        <begin position="263"/>
        <end position="284"/>
    </location>
</feature>
<dbReference type="InterPro" id="IPR017039">
    <property type="entry name" value="Virul_fac_BrkB"/>
</dbReference>
<reference evidence="7 8" key="1">
    <citation type="submission" date="2015-01" db="EMBL/GenBank/DDBJ databases">
        <title>Draft genome of the acidophilic iron oxidizer Ferrimicrobium acidiphilum strain T23.</title>
        <authorList>
            <person name="Poehlein A."/>
            <person name="Eisen S."/>
            <person name="Schloemann M."/>
            <person name="Johnson B.D."/>
            <person name="Daniel R."/>
            <person name="Muehling M."/>
        </authorList>
    </citation>
    <scope>NUCLEOTIDE SEQUENCE [LARGE SCALE GENOMIC DNA]</scope>
    <source>
        <strain evidence="7 8">T23</strain>
    </source>
</reference>
<protein>
    <submittedName>
        <fullName evidence="7">Uncharacterized protein</fullName>
    </submittedName>
</protein>
<dbReference type="PIRSF" id="PIRSF035875">
    <property type="entry name" value="RNase_BN"/>
    <property type="match status" value="1"/>
</dbReference>
<dbReference type="PANTHER" id="PTHR30213:SF0">
    <property type="entry name" value="UPF0761 MEMBRANE PROTEIN YIHY"/>
    <property type="match status" value="1"/>
</dbReference>
<dbReference type="STRING" id="1121877.FEAC_25110"/>
<comment type="caution">
    <text evidence="7">The sequence shown here is derived from an EMBL/GenBank/DDBJ whole genome shotgun (WGS) entry which is preliminary data.</text>
</comment>
<dbReference type="GeneID" id="78373533"/>
<evidence type="ECO:0000256" key="1">
    <source>
        <dbReference type="ARBA" id="ARBA00004651"/>
    </source>
</evidence>
<dbReference type="PANTHER" id="PTHR30213">
    <property type="entry name" value="INNER MEMBRANE PROTEIN YHJD"/>
    <property type="match status" value="1"/>
</dbReference>
<keyword evidence="8" id="KW-1185">Reference proteome</keyword>
<evidence type="ECO:0000256" key="3">
    <source>
        <dbReference type="ARBA" id="ARBA00022692"/>
    </source>
</evidence>
<evidence type="ECO:0000256" key="4">
    <source>
        <dbReference type="ARBA" id="ARBA00022989"/>
    </source>
</evidence>
<evidence type="ECO:0000256" key="2">
    <source>
        <dbReference type="ARBA" id="ARBA00022475"/>
    </source>
</evidence>
<evidence type="ECO:0000256" key="5">
    <source>
        <dbReference type="ARBA" id="ARBA00023136"/>
    </source>
</evidence>
<dbReference type="eggNOG" id="COG1295">
    <property type="taxonomic scope" value="Bacteria"/>
</dbReference>
<dbReference type="EMBL" id="JXUW01000030">
    <property type="protein sequence ID" value="KJE75734.1"/>
    <property type="molecule type" value="Genomic_DNA"/>
</dbReference>
<feature type="transmembrane region" description="Helical" evidence="6">
    <location>
        <begin position="150"/>
        <end position="170"/>
    </location>
</feature>
<name>A0A0D8FS22_9ACTN</name>
<evidence type="ECO:0000313" key="7">
    <source>
        <dbReference type="EMBL" id="KJE75734.1"/>
    </source>
</evidence>
<proteinExistence type="predicted"/>
<accession>A0A0D8FS22</accession>
<keyword evidence="2" id="KW-1003">Cell membrane</keyword>
<evidence type="ECO:0000313" key="8">
    <source>
        <dbReference type="Proteomes" id="UP000032336"/>
    </source>
</evidence>
<evidence type="ECO:0000256" key="6">
    <source>
        <dbReference type="SAM" id="Phobius"/>
    </source>
</evidence>
<feature type="transmembrane region" description="Helical" evidence="6">
    <location>
        <begin position="73"/>
        <end position="93"/>
    </location>
</feature>
<dbReference type="Pfam" id="PF03631">
    <property type="entry name" value="Virul_fac_BrkB"/>
    <property type="match status" value="1"/>
</dbReference>
<comment type="subcellular location">
    <subcellularLocation>
        <location evidence="1">Cell membrane</location>
        <topology evidence="1">Multi-pass membrane protein</topology>
    </subcellularLocation>
</comment>
<dbReference type="GO" id="GO:0005886">
    <property type="term" value="C:plasma membrane"/>
    <property type="evidence" value="ECO:0007669"/>
    <property type="project" value="UniProtKB-SubCell"/>
</dbReference>
<dbReference type="AlphaFoldDB" id="A0A0D8FS22"/>
<organism evidence="7 8">
    <name type="scientific">Ferrimicrobium acidiphilum DSM 19497</name>
    <dbReference type="NCBI Taxonomy" id="1121877"/>
    <lineage>
        <taxon>Bacteria</taxon>
        <taxon>Bacillati</taxon>
        <taxon>Actinomycetota</taxon>
        <taxon>Acidimicrobiia</taxon>
        <taxon>Acidimicrobiales</taxon>
        <taxon>Acidimicrobiaceae</taxon>
        <taxon>Ferrimicrobium</taxon>
    </lineage>
</organism>
<dbReference type="Proteomes" id="UP000032336">
    <property type="component" value="Unassembled WGS sequence"/>
</dbReference>